<sequence length="230" mass="25767">MAKRDGDDNLSPEMQAKMQAAKKLQDELNAKLSQFGQIASNKNMSSVKEYDDLEKELLELKKYAASVKNENDAKLNDMINAMNKKMEKMAKTALEEQASDAKQFLKLVHEVMALFDKLVNLVESMEIAPQEKELMRAQYSQFKSFADMKSNEAHTFLKEVGSLIKKVEAPDNEMKFTVEKLGPKVDEWLNKLQMAKQPVPIIVLVPNQGASQGQGSVPSQGNSRPSTGKK</sequence>
<dbReference type="EnsemblMetazoa" id="XM_014400137.2">
    <property type="protein sequence ID" value="XP_014255623.1"/>
    <property type="gene ID" value="LOC106670106"/>
</dbReference>
<reference evidence="2" key="1">
    <citation type="submission" date="2022-01" db="UniProtKB">
        <authorList>
            <consortium name="EnsemblMetazoa"/>
        </authorList>
    </citation>
    <scope>IDENTIFICATION</scope>
</reference>
<name>A0A8I6S9D5_CIMLE</name>
<feature type="region of interest" description="Disordered" evidence="1">
    <location>
        <begin position="209"/>
        <end position="230"/>
    </location>
</feature>
<dbReference type="OrthoDB" id="10582162at2759"/>
<dbReference type="EnsemblMetazoa" id="XM_014400134.1">
    <property type="protein sequence ID" value="XP_014255620.1"/>
    <property type="gene ID" value="LOC106670106"/>
</dbReference>
<evidence type="ECO:0000256" key="1">
    <source>
        <dbReference type="SAM" id="MobiDB-lite"/>
    </source>
</evidence>
<dbReference type="EnsemblMetazoa" id="XM_014400135.2">
    <property type="protein sequence ID" value="XP_014255621.1"/>
    <property type="gene ID" value="LOC106670106"/>
</dbReference>
<evidence type="ECO:0000313" key="2">
    <source>
        <dbReference type="EnsemblMetazoa" id="XP_014255621.1"/>
    </source>
</evidence>
<feature type="region of interest" description="Disordered" evidence="1">
    <location>
        <begin position="1"/>
        <end position="23"/>
    </location>
</feature>
<gene>
    <name evidence="2" type="primary">106670106</name>
</gene>
<protein>
    <submittedName>
        <fullName evidence="2">Uncharacterized protein</fullName>
    </submittedName>
</protein>
<dbReference type="EnsemblMetazoa" id="XM_014400136.2">
    <property type="protein sequence ID" value="XP_014255622.1"/>
    <property type="gene ID" value="LOC106670106"/>
</dbReference>
<dbReference type="AlphaFoldDB" id="A0A8I6S9D5"/>
<accession>A0A8I6S9D5</accession>
<dbReference type="Proteomes" id="UP000494040">
    <property type="component" value="Unassembled WGS sequence"/>
</dbReference>
<proteinExistence type="predicted"/>
<evidence type="ECO:0000313" key="3">
    <source>
        <dbReference type="Proteomes" id="UP000494040"/>
    </source>
</evidence>
<organism evidence="2 3">
    <name type="scientific">Cimex lectularius</name>
    <name type="common">Bed bug</name>
    <name type="synonym">Acanthia lectularia</name>
    <dbReference type="NCBI Taxonomy" id="79782"/>
    <lineage>
        <taxon>Eukaryota</taxon>
        <taxon>Metazoa</taxon>
        <taxon>Ecdysozoa</taxon>
        <taxon>Arthropoda</taxon>
        <taxon>Hexapoda</taxon>
        <taxon>Insecta</taxon>
        <taxon>Pterygota</taxon>
        <taxon>Neoptera</taxon>
        <taxon>Paraneoptera</taxon>
        <taxon>Hemiptera</taxon>
        <taxon>Heteroptera</taxon>
        <taxon>Panheteroptera</taxon>
        <taxon>Cimicomorpha</taxon>
        <taxon>Cimicidae</taxon>
        <taxon>Cimex</taxon>
    </lineage>
</organism>
<keyword evidence="3" id="KW-1185">Reference proteome</keyword>